<keyword evidence="7 9" id="KW-0067">ATP-binding</keyword>
<dbReference type="SUPFAM" id="SSF54495">
    <property type="entry name" value="UBC-like"/>
    <property type="match status" value="1"/>
</dbReference>
<keyword evidence="4" id="KW-0808">Transferase</keyword>
<evidence type="ECO:0000256" key="3">
    <source>
        <dbReference type="ARBA" id="ARBA00012486"/>
    </source>
</evidence>
<dbReference type="Gene3D" id="3.10.110.10">
    <property type="entry name" value="Ubiquitin Conjugating Enzyme"/>
    <property type="match status" value="1"/>
</dbReference>
<feature type="domain" description="UBC core" evidence="11">
    <location>
        <begin position="105"/>
        <end position="251"/>
    </location>
</feature>
<comment type="catalytic activity">
    <reaction evidence="1">
        <text>S-ubiquitinyl-[E1 ubiquitin-activating enzyme]-L-cysteine + [E2 ubiquitin-conjugating enzyme]-L-cysteine = [E1 ubiquitin-activating enzyme]-L-cysteine + S-ubiquitinyl-[E2 ubiquitin-conjugating enzyme]-L-cysteine.</text>
        <dbReference type="EC" id="2.3.2.23"/>
    </reaction>
</comment>
<dbReference type="OMA" id="DMNCVLH"/>
<proteinExistence type="inferred from homology"/>
<evidence type="ECO:0000256" key="10">
    <source>
        <dbReference type="SAM" id="MobiDB-lite"/>
    </source>
</evidence>
<dbReference type="PROSITE" id="PS50127">
    <property type="entry name" value="UBC_2"/>
    <property type="match status" value="1"/>
</dbReference>
<dbReference type="FunFam" id="3.10.110.10:FF:000101">
    <property type="entry name" value="Ubiquitin-conjugating enzyme E2 D2"/>
    <property type="match status" value="1"/>
</dbReference>
<dbReference type="GO" id="GO:0006511">
    <property type="term" value="P:ubiquitin-dependent protein catabolic process"/>
    <property type="evidence" value="ECO:0007669"/>
    <property type="project" value="UniProtKB-ARBA"/>
</dbReference>
<dbReference type="PANTHER" id="PTHR24068">
    <property type="entry name" value="UBIQUITIN-CONJUGATING ENZYME E2"/>
    <property type="match status" value="1"/>
</dbReference>
<evidence type="ECO:0000256" key="7">
    <source>
        <dbReference type="ARBA" id="ARBA00022840"/>
    </source>
</evidence>
<reference evidence="12 13" key="1">
    <citation type="journal article" date="2020" name="Cell">
        <title>Large-Scale Comparative Analyses of Tick Genomes Elucidate Their Genetic Diversity and Vector Capacities.</title>
        <authorList>
            <consortium name="Tick Genome and Microbiome Consortium (TIGMIC)"/>
            <person name="Jia N."/>
            <person name="Wang J."/>
            <person name="Shi W."/>
            <person name="Du L."/>
            <person name="Sun Y."/>
            <person name="Zhan W."/>
            <person name="Jiang J.F."/>
            <person name="Wang Q."/>
            <person name="Zhang B."/>
            <person name="Ji P."/>
            <person name="Bell-Sakyi L."/>
            <person name="Cui X.M."/>
            <person name="Yuan T.T."/>
            <person name="Jiang B.G."/>
            <person name="Yang W.F."/>
            <person name="Lam T.T."/>
            <person name="Chang Q.C."/>
            <person name="Ding S.J."/>
            <person name="Wang X.J."/>
            <person name="Zhu J.G."/>
            <person name="Ruan X.D."/>
            <person name="Zhao L."/>
            <person name="Wei J.T."/>
            <person name="Ye R.Z."/>
            <person name="Que T.C."/>
            <person name="Du C.H."/>
            <person name="Zhou Y.H."/>
            <person name="Cheng J.X."/>
            <person name="Dai P.F."/>
            <person name="Guo W.B."/>
            <person name="Han X.H."/>
            <person name="Huang E.J."/>
            <person name="Li L.F."/>
            <person name="Wei W."/>
            <person name="Gao Y.C."/>
            <person name="Liu J.Z."/>
            <person name="Shao H.Z."/>
            <person name="Wang X."/>
            <person name="Wang C.C."/>
            <person name="Yang T.C."/>
            <person name="Huo Q.B."/>
            <person name="Li W."/>
            <person name="Chen H.Y."/>
            <person name="Chen S.E."/>
            <person name="Zhou L.G."/>
            <person name="Ni X.B."/>
            <person name="Tian J.H."/>
            <person name="Sheng Y."/>
            <person name="Liu T."/>
            <person name="Pan Y.S."/>
            <person name="Xia L.Y."/>
            <person name="Li J."/>
            <person name="Zhao F."/>
            <person name="Cao W.C."/>
        </authorList>
    </citation>
    <scope>NUCLEOTIDE SEQUENCE [LARGE SCALE GENOMIC DNA]</scope>
    <source>
        <strain evidence="12">HaeL-2018</strain>
    </source>
</reference>
<dbReference type="InterPro" id="IPR000608">
    <property type="entry name" value="UBC"/>
</dbReference>
<evidence type="ECO:0000256" key="4">
    <source>
        <dbReference type="ARBA" id="ARBA00022679"/>
    </source>
</evidence>
<dbReference type="InterPro" id="IPR016135">
    <property type="entry name" value="UBQ-conjugating_enzyme/RWD"/>
</dbReference>
<protein>
    <recommendedName>
        <fullName evidence="3">E2 ubiquitin-conjugating enzyme</fullName>
        <ecNumber evidence="3">2.3.2.23</ecNumber>
    </recommendedName>
</protein>
<feature type="region of interest" description="Disordered" evidence="10">
    <location>
        <begin position="1"/>
        <end position="27"/>
    </location>
</feature>
<feature type="active site" description="Glycyl thioester intermediate" evidence="8">
    <location>
        <position position="189"/>
    </location>
</feature>
<evidence type="ECO:0000259" key="11">
    <source>
        <dbReference type="PROSITE" id="PS50127"/>
    </source>
</evidence>
<gene>
    <name evidence="12" type="ORF">HPB48_021635</name>
</gene>
<evidence type="ECO:0000256" key="5">
    <source>
        <dbReference type="ARBA" id="ARBA00022741"/>
    </source>
</evidence>
<dbReference type="SMART" id="SM00212">
    <property type="entry name" value="UBCc"/>
    <property type="match status" value="1"/>
</dbReference>
<sequence length="251" mass="27519">MTTTWVTSSSLGESAIAAPSSGNEGTQSQDFFVWCEGACRGKRSSQRQKKSKSVLPAIFGDSSRPVTDLLADSASAKPSVEARSPPAHHRPASAEPGGGNPRSSDGPQRIKKELEDLKRDPPAQCSAGPVNDDLFHWQATIMGPPDSPYQGGVFFLTIHFPTDYPFKPPKVAFTTRIYHPNINSNGSICLDILRSQWSPALTISKVLLSICSLLCDPNPDDPLVPEIARSYKTDREKYNELAREWTRKYAM</sequence>
<feature type="compositionally biased region" description="Basic residues" evidence="10">
    <location>
        <begin position="41"/>
        <end position="52"/>
    </location>
</feature>
<accession>A0A9J6GA86</accession>
<dbReference type="GO" id="GO:0005524">
    <property type="term" value="F:ATP binding"/>
    <property type="evidence" value="ECO:0007669"/>
    <property type="project" value="UniProtKB-UniRule"/>
</dbReference>
<dbReference type="PROSITE" id="PS00183">
    <property type="entry name" value="UBC_1"/>
    <property type="match status" value="1"/>
</dbReference>
<dbReference type="CDD" id="cd23792">
    <property type="entry name" value="UBCc_UBE2D"/>
    <property type="match status" value="1"/>
</dbReference>
<dbReference type="VEuPathDB" id="VectorBase:HLOH_059752"/>
<comment type="pathway">
    <text evidence="2">Protein modification; protein ubiquitination.</text>
</comment>
<keyword evidence="13" id="KW-1185">Reference proteome</keyword>
<dbReference type="EMBL" id="JABSTR010000007">
    <property type="protein sequence ID" value="KAH9375294.1"/>
    <property type="molecule type" value="Genomic_DNA"/>
</dbReference>
<dbReference type="Proteomes" id="UP000821853">
    <property type="component" value="Chromosome 5"/>
</dbReference>
<feature type="region of interest" description="Disordered" evidence="10">
    <location>
        <begin position="41"/>
        <end position="108"/>
    </location>
</feature>
<dbReference type="OrthoDB" id="9978460at2759"/>
<evidence type="ECO:0000313" key="12">
    <source>
        <dbReference type="EMBL" id="KAH9375294.1"/>
    </source>
</evidence>
<keyword evidence="6 9" id="KW-0833">Ubl conjugation pathway</keyword>
<organism evidence="12 13">
    <name type="scientific">Haemaphysalis longicornis</name>
    <name type="common">Bush tick</name>
    <dbReference type="NCBI Taxonomy" id="44386"/>
    <lineage>
        <taxon>Eukaryota</taxon>
        <taxon>Metazoa</taxon>
        <taxon>Ecdysozoa</taxon>
        <taxon>Arthropoda</taxon>
        <taxon>Chelicerata</taxon>
        <taxon>Arachnida</taxon>
        <taxon>Acari</taxon>
        <taxon>Parasitiformes</taxon>
        <taxon>Ixodida</taxon>
        <taxon>Ixodoidea</taxon>
        <taxon>Ixodidae</taxon>
        <taxon>Haemaphysalinae</taxon>
        <taxon>Haemaphysalis</taxon>
    </lineage>
</organism>
<name>A0A9J6GA86_HAELO</name>
<comment type="similarity">
    <text evidence="9">Belongs to the ubiquitin-conjugating enzyme family.</text>
</comment>
<dbReference type="Pfam" id="PF00179">
    <property type="entry name" value="UQ_con"/>
    <property type="match status" value="1"/>
</dbReference>
<evidence type="ECO:0000256" key="2">
    <source>
        <dbReference type="ARBA" id="ARBA00004906"/>
    </source>
</evidence>
<evidence type="ECO:0000256" key="1">
    <source>
        <dbReference type="ARBA" id="ARBA00000485"/>
    </source>
</evidence>
<evidence type="ECO:0000256" key="8">
    <source>
        <dbReference type="PROSITE-ProRule" id="PRU10133"/>
    </source>
</evidence>
<feature type="compositionally biased region" description="Polar residues" evidence="10">
    <location>
        <begin position="1"/>
        <end position="12"/>
    </location>
</feature>
<dbReference type="EC" id="2.3.2.23" evidence="3"/>
<evidence type="ECO:0000313" key="13">
    <source>
        <dbReference type="Proteomes" id="UP000821853"/>
    </source>
</evidence>
<comment type="caution">
    <text evidence="12">The sequence shown here is derived from an EMBL/GenBank/DDBJ whole genome shotgun (WGS) entry which is preliminary data.</text>
</comment>
<evidence type="ECO:0000256" key="9">
    <source>
        <dbReference type="RuleBase" id="RU362109"/>
    </source>
</evidence>
<dbReference type="AlphaFoldDB" id="A0A9J6GA86"/>
<dbReference type="GO" id="GO:0061631">
    <property type="term" value="F:ubiquitin conjugating enzyme activity"/>
    <property type="evidence" value="ECO:0007669"/>
    <property type="project" value="UniProtKB-EC"/>
</dbReference>
<keyword evidence="5 9" id="KW-0547">Nucleotide-binding</keyword>
<evidence type="ECO:0000256" key="6">
    <source>
        <dbReference type="ARBA" id="ARBA00022786"/>
    </source>
</evidence>
<dbReference type="InterPro" id="IPR023313">
    <property type="entry name" value="UBQ-conjugating_AS"/>
</dbReference>